<evidence type="ECO:0000256" key="2">
    <source>
        <dbReference type="ARBA" id="ARBA00023012"/>
    </source>
</evidence>
<dbReference type="CDD" id="cd00383">
    <property type="entry name" value="trans_reg_C"/>
    <property type="match status" value="1"/>
</dbReference>
<dbReference type="InterPro" id="IPR001789">
    <property type="entry name" value="Sig_transdc_resp-reg_receiver"/>
</dbReference>
<gene>
    <name evidence="11" type="ORF">CXG46_02625</name>
</gene>
<dbReference type="PANTHER" id="PTHR48111:SF21">
    <property type="entry name" value="DNA-BINDING DUAL MASTER TRANSCRIPTIONAL REGULATOR RPAA"/>
    <property type="match status" value="1"/>
</dbReference>
<dbReference type="EMBL" id="PJBV01000011">
    <property type="protein sequence ID" value="PKH43385.1"/>
    <property type="molecule type" value="Genomic_DNA"/>
</dbReference>
<keyword evidence="12" id="KW-1185">Reference proteome</keyword>
<dbReference type="Proteomes" id="UP000233565">
    <property type="component" value="Unassembled WGS sequence"/>
</dbReference>
<evidence type="ECO:0000256" key="8">
    <source>
        <dbReference type="PROSITE-ProRule" id="PRU01091"/>
    </source>
</evidence>
<comment type="caution">
    <text evidence="11">The sequence shown here is derived from an EMBL/GenBank/DDBJ whole genome shotgun (WGS) entry which is preliminary data.</text>
</comment>
<keyword evidence="1 7" id="KW-0597">Phosphoprotein</keyword>
<dbReference type="SUPFAM" id="SSF52172">
    <property type="entry name" value="CheY-like"/>
    <property type="match status" value="1"/>
</dbReference>
<feature type="domain" description="Response regulatory" evidence="9">
    <location>
        <begin position="10"/>
        <end position="123"/>
    </location>
</feature>
<keyword evidence="2" id="KW-0902">Two-component regulatory system</keyword>
<sequence length="235" mass="25866">MTDLVEPRGSVLVVDDDASLAEMLSIVLRQEGFDSRIVGRGDVALDAFRDYKPDLVLLDLMLPGKDGIDVCKEIRAESGVPIVMLTAKGDTIDVVVGLESGADDYIVKPFKPKELVARIRARVRRNDVSNDEGLTIADVSIDVAGHSVTRGSEPINLTPLEFDLLVCLARKPWQVFTREVLLEQVWGYRHSADTRLVNVHVQRLRSKVEHDPENPEVVVTVRGVGYKAGKSPGTT</sequence>
<evidence type="ECO:0000256" key="4">
    <source>
        <dbReference type="ARBA" id="ARBA00023125"/>
    </source>
</evidence>
<evidence type="ECO:0000259" key="10">
    <source>
        <dbReference type="PROSITE" id="PS51755"/>
    </source>
</evidence>
<feature type="domain" description="OmpR/PhoB-type" evidence="10">
    <location>
        <begin position="131"/>
        <end position="230"/>
    </location>
</feature>
<dbReference type="Gene3D" id="6.10.250.690">
    <property type="match status" value="1"/>
</dbReference>
<dbReference type="RefSeq" id="WP_091202179.1">
    <property type="nucleotide sequence ID" value="NZ_FOKC01000019.1"/>
</dbReference>
<proteinExistence type="predicted"/>
<evidence type="ECO:0000256" key="7">
    <source>
        <dbReference type="PROSITE-ProRule" id="PRU00169"/>
    </source>
</evidence>
<evidence type="ECO:0000259" key="9">
    <source>
        <dbReference type="PROSITE" id="PS50110"/>
    </source>
</evidence>
<dbReference type="SMART" id="SM00862">
    <property type="entry name" value="Trans_reg_C"/>
    <property type="match status" value="1"/>
</dbReference>
<organism evidence="11 12">
    <name type="scientific">Nocardioides alpinus</name>
    <dbReference type="NCBI Taxonomy" id="748909"/>
    <lineage>
        <taxon>Bacteria</taxon>
        <taxon>Bacillati</taxon>
        <taxon>Actinomycetota</taxon>
        <taxon>Actinomycetes</taxon>
        <taxon>Propionibacteriales</taxon>
        <taxon>Nocardioidaceae</taxon>
        <taxon>Nocardioides</taxon>
    </lineage>
</organism>
<dbReference type="InterPro" id="IPR036388">
    <property type="entry name" value="WH-like_DNA-bd_sf"/>
</dbReference>
<protein>
    <recommendedName>
        <fullName evidence="6">DNA-binding response regulator MtrA</fullName>
    </recommendedName>
</protein>
<dbReference type="InterPro" id="IPR039420">
    <property type="entry name" value="WalR-like"/>
</dbReference>
<dbReference type="PANTHER" id="PTHR48111">
    <property type="entry name" value="REGULATOR OF RPOS"/>
    <property type="match status" value="1"/>
</dbReference>
<feature type="DNA-binding region" description="OmpR/PhoB-type" evidence="8">
    <location>
        <begin position="131"/>
        <end position="230"/>
    </location>
</feature>
<dbReference type="InterPro" id="IPR011006">
    <property type="entry name" value="CheY-like_superfamily"/>
</dbReference>
<dbReference type="PROSITE" id="PS50110">
    <property type="entry name" value="RESPONSE_REGULATORY"/>
    <property type="match status" value="1"/>
</dbReference>
<dbReference type="Pfam" id="PF00072">
    <property type="entry name" value="Response_reg"/>
    <property type="match status" value="1"/>
</dbReference>
<dbReference type="Gene3D" id="3.40.50.2300">
    <property type="match status" value="1"/>
</dbReference>
<dbReference type="PROSITE" id="PS51755">
    <property type="entry name" value="OMPR_PHOB"/>
    <property type="match status" value="1"/>
</dbReference>
<evidence type="ECO:0000256" key="3">
    <source>
        <dbReference type="ARBA" id="ARBA00023015"/>
    </source>
</evidence>
<dbReference type="SMART" id="SM00448">
    <property type="entry name" value="REC"/>
    <property type="match status" value="1"/>
</dbReference>
<name>A0ABX4R032_9ACTN</name>
<keyword evidence="3" id="KW-0805">Transcription regulation</keyword>
<dbReference type="Gene3D" id="1.10.10.10">
    <property type="entry name" value="Winged helix-like DNA-binding domain superfamily/Winged helix DNA-binding domain"/>
    <property type="match status" value="1"/>
</dbReference>
<dbReference type="InterPro" id="IPR047673">
    <property type="entry name" value="MtrA_REC"/>
</dbReference>
<keyword evidence="5" id="KW-0804">Transcription</keyword>
<evidence type="ECO:0000256" key="6">
    <source>
        <dbReference type="ARBA" id="ARBA00035142"/>
    </source>
</evidence>
<dbReference type="InterPro" id="IPR001867">
    <property type="entry name" value="OmpR/PhoB-type_DNA-bd"/>
</dbReference>
<dbReference type="InterPro" id="IPR047671">
    <property type="entry name" value="MtrAB_MtrA"/>
</dbReference>
<dbReference type="NCBIfam" id="NF040689">
    <property type="entry name" value="MtrAB_MtrA"/>
    <property type="match status" value="1"/>
</dbReference>
<dbReference type="GO" id="GO:0003677">
    <property type="term" value="F:DNA binding"/>
    <property type="evidence" value="ECO:0007669"/>
    <property type="project" value="UniProtKB-KW"/>
</dbReference>
<evidence type="ECO:0000313" key="11">
    <source>
        <dbReference type="EMBL" id="PKH43385.1"/>
    </source>
</evidence>
<keyword evidence="4 8" id="KW-0238">DNA-binding</keyword>
<evidence type="ECO:0000313" key="12">
    <source>
        <dbReference type="Proteomes" id="UP000233565"/>
    </source>
</evidence>
<dbReference type="Pfam" id="PF00486">
    <property type="entry name" value="Trans_reg_C"/>
    <property type="match status" value="1"/>
</dbReference>
<reference evidence="11 12" key="1">
    <citation type="submission" date="2017-12" db="EMBL/GenBank/DDBJ databases">
        <title>Pharmacopeia of the Arctic Ocean.</title>
        <authorList>
            <person name="Collins E."/>
            <person name="Ducluzeau A.-L."/>
        </authorList>
    </citation>
    <scope>NUCLEOTIDE SEQUENCE [LARGE SCALE GENOMIC DNA]</scope>
    <source>
        <strain evidence="11 12">DSM 23325</strain>
    </source>
</reference>
<dbReference type="CDD" id="cd17626">
    <property type="entry name" value="REC_OmpR_MtrA-like"/>
    <property type="match status" value="1"/>
</dbReference>
<evidence type="ECO:0000256" key="1">
    <source>
        <dbReference type="ARBA" id="ARBA00022553"/>
    </source>
</evidence>
<accession>A0ABX4R032</accession>
<evidence type="ECO:0000256" key="5">
    <source>
        <dbReference type="ARBA" id="ARBA00023163"/>
    </source>
</evidence>
<feature type="modified residue" description="4-aspartylphosphate" evidence="7">
    <location>
        <position position="59"/>
    </location>
</feature>